<name>A0A016XN91_9BURK</name>
<feature type="transmembrane region" description="Helical" evidence="5">
    <location>
        <begin position="101"/>
        <end position="119"/>
    </location>
</feature>
<dbReference type="EMBL" id="JEMG01000001">
    <property type="protein sequence ID" value="EYC52678.1"/>
    <property type="molecule type" value="Genomic_DNA"/>
</dbReference>
<accession>A0A016XN91</accession>
<dbReference type="GO" id="GO:0005886">
    <property type="term" value="C:plasma membrane"/>
    <property type="evidence" value="ECO:0007669"/>
    <property type="project" value="TreeGrafter"/>
</dbReference>
<keyword evidence="4 5" id="KW-0472">Membrane</keyword>
<dbReference type="InterPro" id="IPR004695">
    <property type="entry name" value="SLAC1/Mae1/Ssu1/TehA"/>
</dbReference>
<evidence type="ECO:0000256" key="4">
    <source>
        <dbReference type="ARBA" id="ARBA00023136"/>
    </source>
</evidence>
<gene>
    <name evidence="6" type="ORF">AZ34_17465</name>
</gene>
<dbReference type="GO" id="GO:0046583">
    <property type="term" value="F:monoatomic cation efflux transmembrane transporter activity"/>
    <property type="evidence" value="ECO:0007669"/>
    <property type="project" value="TreeGrafter"/>
</dbReference>
<proteinExistence type="predicted"/>
<feature type="transmembrane region" description="Helical" evidence="5">
    <location>
        <begin position="199"/>
        <end position="217"/>
    </location>
</feature>
<dbReference type="Pfam" id="PF03595">
    <property type="entry name" value="SLAC1"/>
    <property type="match status" value="1"/>
</dbReference>
<feature type="transmembrane region" description="Helical" evidence="5">
    <location>
        <begin position="34"/>
        <end position="59"/>
    </location>
</feature>
<dbReference type="InterPro" id="IPR038665">
    <property type="entry name" value="Voltage-dep_anion_channel_sf"/>
</dbReference>
<dbReference type="CDD" id="cd09324">
    <property type="entry name" value="TDT_TehA"/>
    <property type="match status" value="1"/>
</dbReference>
<dbReference type="eggNOG" id="COG1275">
    <property type="taxonomic scope" value="Bacteria"/>
</dbReference>
<evidence type="ECO:0000256" key="1">
    <source>
        <dbReference type="ARBA" id="ARBA00004141"/>
    </source>
</evidence>
<feature type="transmembrane region" description="Helical" evidence="5">
    <location>
        <begin position="223"/>
        <end position="242"/>
    </location>
</feature>
<evidence type="ECO:0000313" key="6">
    <source>
        <dbReference type="EMBL" id="EYC52678.1"/>
    </source>
</evidence>
<organism evidence="6 7">
    <name type="scientific">Hylemonella gracilis str. Niagara R</name>
    <dbReference type="NCBI Taxonomy" id="1458275"/>
    <lineage>
        <taxon>Bacteria</taxon>
        <taxon>Pseudomonadati</taxon>
        <taxon>Pseudomonadota</taxon>
        <taxon>Betaproteobacteria</taxon>
        <taxon>Burkholderiales</taxon>
        <taxon>Comamonadaceae</taxon>
        <taxon>Hylemonella</taxon>
    </lineage>
</organism>
<keyword evidence="2 5" id="KW-0812">Transmembrane</keyword>
<reference evidence="6 7" key="1">
    <citation type="submission" date="2014-02" db="EMBL/GenBank/DDBJ databases">
        <title>Draft Genome of Hylemonella gracilis isolated from the Niagara River.</title>
        <authorList>
            <person name="Pawlowski D.R."/>
            <person name="Koudelka G.B."/>
        </authorList>
    </citation>
    <scope>NUCLEOTIDE SEQUENCE [LARGE SCALE GENOMIC DNA]</scope>
    <source>
        <strain evidence="6 7">Niagara R</strain>
    </source>
</reference>
<evidence type="ECO:0000256" key="2">
    <source>
        <dbReference type="ARBA" id="ARBA00022692"/>
    </source>
</evidence>
<feature type="transmembrane region" description="Helical" evidence="5">
    <location>
        <begin position="71"/>
        <end position="95"/>
    </location>
</feature>
<keyword evidence="3 5" id="KW-1133">Transmembrane helix</keyword>
<dbReference type="InterPro" id="IPR052951">
    <property type="entry name" value="Tellurite_res_ion_channel"/>
</dbReference>
<comment type="caution">
    <text evidence="6">The sequence shown here is derived from an EMBL/GenBank/DDBJ whole genome shotgun (WGS) entry which is preliminary data.</text>
</comment>
<dbReference type="InterPro" id="IPR039264">
    <property type="entry name" value="TehA"/>
</dbReference>
<feature type="transmembrane region" description="Helical" evidence="5">
    <location>
        <begin position="279"/>
        <end position="300"/>
    </location>
</feature>
<dbReference type="PANTHER" id="PTHR37955">
    <property type="entry name" value="TELLURITE RESISTANCE PROTEIN TEHA"/>
    <property type="match status" value="1"/>
</dbReference>
<feature type="transmembrane region" description="Helical" evidence="5">
    <location>
        <begin position="139"/>
        <end position="159"/>
    </location>
</feature>
<dbReference type="Gene3D" id="1.50.10.150">
    <property type="entry name" value="Voltage-dependent anion channel"/>
    <property type="match status" value="1"/>
</dbReference>
<protein>
    <submittedName>
        <fullName evidence="6">Tellurite resistance protein TehA</fullName>
    </submittedName>
</protein>
<sequence>MTRLPPVPASFFSMVLGLAGLGNGWRVAATHWGLPMWIGEAVMLLASLVWLSLIVLYVLKWWRQREAARAEIAHPIQCCFVALIPVTTMLVGLAALPYSHAAALVLCTAGGIGALAFGVWRHGGLWRGGRSVSATTPVLYLPTVAANLVSAMAVSALGWPELGQLFFGAGVLAWLALESIIIGRLLTAEELPPALRPTLGIQLAPPAVALLAYAIISTGPPDLVARMLLGYALVQGLLALRLLPWVRQPFTPGYWAYTFGVTAIATAVLRYTQRGSDPIFSALAPLLFVVANVVVLGLALRTGVALLQGRLLPAPPATQTASSTRG</sequence>
<evidence type="ECO:0000256" key="3">
    <source>
        <dbReference type="ARBA" id="ARBA00022989"/>
    </source>
</evidence>
<evidence type="ECO:0000313" key="7">
    <source>
        <dbReference type="Proteomes" id="UP000023268"/>
    </source>
</evidence>
<dbReference type="Proteomes" id="UP000023268">
    <property type="component" value="Unassembled WGS sequence"/>
</dbReference>
<dbReference type="PANTHER" id="PTHR37955:SF1">
    <property type="entry name" value="DEP DOMAIN-CONTAINING PROTEIN"/>
    <property type="match status" value="1"/>
</dbReference>
<comment type="subcellular location">
    <subcellularLocation>
        <location evidence="1">Membrane</location>
        <topology evidence="1">Multi-pass membrane protein</topology>
    </subcellularLocation>
</comment>
<feature type="transmembrane region" description="Helical" evidence="5">
    <location>
        <begin position="254"/>
        <end position="273"/>
    </location>
</feature>
<dbReference type="AlphaFoldDB" id="A0A016XN91"/>
<dbReference type="NCBIfam" id="NF008032">
    <property type="entry name" value="PRK10764.1"/>
    <property type="match status" value="1"/>
</dbReference>
<evidence type="ECO:0000256" key="5">
    <source>
        <dbReference type="SAM" id="Phobius"/>
    </source>
</evidence>
<feature type="transmembrane region" description="Helical" evidence="5">
    <location>
        <begin position="165"/>
        <end position="187"/>
    </location>
</feature>
<dbReference type="STRING" id="1458275.AZ34_17465"/>